<feature type="compositionally biased region" description="Basic and acidic residues" evidence="4">
    <location>
        <begin position="2548"/>
        <end position="2563"/>
    </location>
</feature>
<dbReference type="PANTHER" id="PTHR45586:SF1">
    <property type="entry name" value="LIPOPOLYSACCHARIDE ASSEMBLY PROTEIN B"/>
    <property type="match status" value="1"/>
</dbReference>
<protein>
    <submittedName>
        <fullName evidence="5">Tetratricopeptide repeat protein</fullName>
    </submittedName>
</protein>
<reference evidence="5" key="1">
    <citation type="submission" date="2021-04" db="EMBL/GenBank/DDBJ databases">
        <title>Luteolibacter sp. 32A isolated from the skin of an Anderson's salamander (Ambystoma andersonii).</title>
        <authorList>
            <person name="Spergser J."/>
            <person name="Busse H.-J."/>
        </authorList>
    </citation>
    <scope>NUCLEOTIDE SEQUENCE</scope>
    <source>
        <strain evidence="5">32A</strain>
    </source>
</reference>
<accession>A0A975G9I5</accession>
<gene>
    <name evidence="5" type="ORF">KBB96_20395</name>
</gene>
<dbReference type="Gene3D" id="1.25.40.10">
    <property type="entry name" value="Tetratricopeptide repeat domain"/>
    <property type="match status" value="4"/>
</dbReference>
<dbReference type="PROSITE" id="PS50005">
    <property type="entry name" value="TPR"/>
    <property type="match status" value="1"/>
</dbReference>
<dbReference type="RefSeq" id="WP_211631339.1">
    <property type="nucleotide sequence ID" value="NZ_CP073100.1"/>
</dbReference>
<dbReference type="Pfam" id="PF14559">
    <property type="entry name" value="TPR_19"/>
    <property type="match status" value="2"/>
</dbReference>
<evidence type="ECO:0000256" key="3">
    <source>
        <dbReference type="PROSITE-ProRule" id="PRU00339"/>
    </source>
</evidence>
<evidence type="ECO:0000256" key="4">
    <source>
        <dbReference type="SAM" id="MobiDB-lite"/>
    </source>
</evidence>
<feature type="region of interest" description="Disordered" evidence="4">
    <location>
        <begin position="1638"/>
        <end position="1661"/>
    </location>
</feature>
<sequence length="2964" mass="323919">MKRPHNAALFDRFFGAWIDEQPVESLGVFLTDRAEKNGGQDWTVLALYQLRRGQEDGALASLGKAIAAVPDDPALAMDRAKLRLRRMEFDSARKDLAAVVAGKDEALALEASKLLGKSWLREGKAEEAIKAWDAVLAAHPGDEDLLEDLVETAAAEGETAQALTYVGKLIEVSKDPYQKTLRGLRRGDLLAHSGKNDEAVEAYAATLAQVGEGSWLEREVLAQIEKVFRKQDRLDELAAQLAKLAEANPRRLLIHRQLAKLEAAQGDADKAIGRFREVLKRSPGDRELREEFVRLLTDGERFDDASAELEKLIETAPTESGLYLQLASLRSRQGKPEAVLTALKKAHELMGKDEGAGIRIAGLMLQYNQNEPGEALLKELSAAPGAGPAPAEVLAAQYGRTNRKTEALDLLKKVGVSDDVDVVIRVAGAISALGESATAYDVLVAKAEKFPSEPRFLIALSQTALAAGKAEGAVPQAVKLVRLAKQSTELAESIGLAGRVIAAADKGLEWRKTLEAQAARSPSETCLLASLAETQGDLPAVGKLLDAATDPLVVHFHAALLDRRGDFDTAIAVLSRLADTDEGRKAAYFKDLAELQQRAGKAADAIATVERWKQSAPGDKTAWTMASRLLRESGKADEAVKVARQAAARFEGDADLAAALALLHDEAGQWADAEAIYWRLYDESQSPTDQARWAAQLAQLALKNGRTEELDEKLKERAKGNRRSLGPILAQAELARVMQNEDKRRDLLLEAVRIQPKDVDLRLQISALEDKAGNQDRVVAVLEEALPYDNANKVRSALAQAYLRQGQALKGLREMRAMSGKKAGDPRSTEESAAALAGSKMHDEAIRFMREEIPDGGDWRSKYLLAVLLEEDGRETEALPIFISLMQAEGDLPSAKPATPNPQQVRNNYEAYGEDVQKLMELSGASQAAYTHKRPGNSYGHMLSRGSGMTGSFRLPDTSEEVRSYSLVHLCKLAKRGGGGLDPSVAALIKAAGVSNIEFASEFFEQQSNGNPDFARLMEKFPDQPGLMELAGMYGRGVTVAVARKVLEKGDKVSPLSRVNACIRILSEAGDKPEDKTWDALIDAARAAGDVKSGPMRSMIGYQVLSLLTPKDPRNGSQNNTVTVPDSKKEPLKKLVVETLVEKQEQDMDSLHLRLGALSVAGTTEQWIDALNKGIKDFRNQPPNKKAGQMMGGRSAYSRILQYGRYSSGYNPWESNNPFELPKAETCPLGSIPPLIFSQFKMPSADTNNYYGSYGRGVEIAEAMKSLDRFESPVLRVWIATLSGDDAAIAKSLSASPPKEEAADFEVFRALQLIKQKKMADAYATLEKARTLGAADRDFAMWVNVSMVAVAGEIPAEERAGISDSLQAALMQCRQSFGPMAAAVVAGQATKLGLADLAKRLQPPPGGGGTSGRSVIGPAGFAARSSSSSSSSGGVTASVQRMTKFVSEKKYETAAREALQILRNQRSNPYGYSGEELQNLKQQLGEEGSKELMKLVDPGESKSLVKRLEYADVCGRLGMKDAMVATLEKLHEERPDDVSVAARLAFSLPLEKKDERLKLMSAAAGNDEFVSMAIESANALGRNSSTDGKASVDFQESVTAWLEQTDPKTLEKANLTWVSYYGKSFFEEYYEAGLPNLMESPEKKKGEGGEPKDGKKSDKQLLVERRQEVAKRLALVMLKYPVMAEEGFRLLAGARCWTFAPEELDGYARQALINSKNEFTSGAYSDSRYFVLRRGNGGSSSGDDLAQHASVKWIMTRLGQVKSPDVVLPPAYLEDLKKRDASIGNLVASLASLKSVDQLKKLWQDETISSGQGRVHQMLRLGLIARAATVPGSSAFFLGELARIKPGSTRYGYSEMSKDMLLIQSALLSAGAIVRDSERESLCLAVQKATFGEKVDWEHPADTQALISQVNMIEQILRAGEIEPVAAARLCRTLHRLKIPVGSGEYSVTQHFQRSNLKTAEEAEAYLESLGCLAEVDAWSPMAVWTMRWEGGSRNAKITVKETLLQNRLFGSTDFSSSDLVKRLKERKKGRFGSLICAATLSSSSDRDALVLQAITEAAPVIAKMPEARLGGINLVMTWLKPESIAKLPPNLRSKFKGVDEKRRVEVAKQAEEFLKNKPTVSPGSYYSMRGDVSNLVKQLLPLAPDKALEVFLEAERRYTKALAQGARSSRSNYNGFELSDRDSMLISLFDSSSETPGASADEALKFYQKVQTAPEGGRFSFSPRYEDDNNEAFSRIGGMLVTASAGDKAKAALPEMQRMIEYALSRDAALRADAVIAMVCSKLDSGRYNSVNVAEERKKHEPARAALGANYRYISLRFGLLNWKNDSAEVRKETVDALAAVLGDAAIRTPLKQALAFRAVARVPELLAEPAVFESLASLYESYCADERSAVNGWSGVLFAALARYEAQASALPVVKRFGEAFWKNAQASKPGGHGNIPSSLAGNLMVVAARTGDGATAKRLFSQTQGEMSGNLKVITSMIASGQYDLAKMLLPPRGFLYPVDQQQAGVFTRQLEERLPGFVAFVADPELSIRLETKLLTYGDAEGGDAPKEKKQQRSERLAKSYPECRPKDRVIQAEVLCGLIRNNRFTTIPLADELAAWARDCDYKAGIDQWENAYNSKVNNILRYQYASIENEVYGAAVMASLLRGDPALLEKATEIFGNSPVLEKSSRNSYKGSTQYVLKTCQMDLMDRACFWYWYALANGGTDGFEKALPLFETLALNAEKRFEFEQDELNSGLSICQFLAVWSGHPERFDELKAKMQTRPDMVKKYQSRCGIAPFAYSGARFAPWKNPQFKDMRKVAVEKVFANPKFASLVPWDGGWLEQLSTSVPMEQLCEIALLPDDKLIPEVRPTLFEYRGKKMAGQKKPEEAVTAYRRALSSTPAEPAWNSVRGAVKVPLAELLVADGKKDEAKQLVGGMPAGEVGDWIKSRYKKIAPTLGVPDVTAGKEPPPPPPPPAKEEDE</sequence>
<evidence type="ECO:0000313" key="6">
    <source>
        <dbReference type="Proteomes" id="UP000676169"/>
    </source>
</evidence>
<dbReference type="Proteomes" id="UP000676169">
    <property type="component" value="Chromosome"/>
</dbReference>
<keyword evidence="6" id="KW-1185">Reference proteome</keyword>
<dbReference type="SMART" id="SM00028">
    <property type="entry name" value="TPR"/>
    <property type="match status" value="7"/>
</dbReference>
<dbReference type="EMBL" id="CP073100">
    <property type="protein sequence ID" value="QUE51200.1"/>
    <property type="molecule type" value="Genomic_DNA"/>
</dbReference>
<dbReference type="InterPro" id="IPR019734">
    <property type="entry name" value="TPR_rpt"/>
</dbReference>
<dbReference type="Pfam" id="PF13432">
    <property type="entry name" value="TPR_16"/>
    <property type="match status" value="1"/>
</dbReference>
<dbReference type="SUPFAM" id="SSF48452">
    <property type="entry name" value="TPR-like"/>
    <property type="match status" value="4"/>
</dbReference>
<evidence type="ECO:0000256" key="1">
    <source>
        <dbReference type="ARBA" id="ARBA00022737"/>
    </source>
</evidence>
<feature type="compositionally biased region" description="Basic and acidic residues" evidence="4">
    <location>
        <begin position="1640"/>
        <end position="1661"/>
    </location>
</feature>
<keyword evidence="1" id="KW-0677">Repeat</keyword>
<feature type="repeat" description="TPR" evidence="3">
    <location>
        <begin position="109"/>
        <end position="142"/>
    </location>
</feature>
<feature type="region of interest" description="Disordered" evidence="4">
    <location>
        <begin position="2940"/>
        <end position="2964"/>
    </location>
</feature>
<feature type="region of interest" description="Disordered" evidence="4">
    <location>
        <begin position="1401"/>
        <end position="1435"/>
    </location>
</feature>
<feature type="region of interest" description="Disordered" evidence="4">
    <location>
        <begin position="2544"/>
        <end position="2563"/>
    </location>
</feature>
<dbReference type="InterPro" id="IPR011990">
    <property type="entry name" value="TPR-like_helical_dom_sf"/>
</dbReference>
<organism evidence="5 6">
    <name type="scientific">Luteolibacter ambystomatis</name>
    <dbReference type="NCBI Taxonomy" id="2824561"/>
    <lineage>
        <taxon>Bacteria</taxon>
        <taxon>Pseudomonadati</taxon>
        <taxon>Verrucomicrobiota</taxon>
        <taxon>Verrucomicrobiia</taxon>
        <taxon>Verrucomicrobiales</taxon>
        <taxon>Verrucomicrobiaceae</taxon>
        <taxon>Luteolibacter</taxon>
    </lineage>
</organism>
<dbReference type="PANTHER" id="PTHR45586">
    <property type="entry name" value="TPR REPEAT-CONTAINING PROTEIN PA4667"/>
    <property type="match status" value="1"/>
</dbReference>
<evidence type="ECO:0000256" key="2">
    <source>
        <dbReference type="ARBA" id="ARBA00022803"/>
    </source>
</evidence>
<evidence type="ECO:0000313" key="5">
    <source>
        <dbReference type="EMBL" id="QUE51200.1"/>
    </source>
</evidence>
<name>A0A975G9I5_9BACT</name>
<dbReference type="InterPro" id="IPR051012">
    <property type="entry name" value="CellSynth/LPSAsmb/PSIAsmb"/>
</dbReference>
<proteinExistence type="predicted"/>
<dbReference type="KEGG" id="lamb:KBB96_20395"/>
<keyword evidence="2 3" id="KW-0802">TPR repeat</keyword>